<accession>Q1QIX1</accession>
<gene>
    <name evidence="1" type="ordered locus">Nham_3089</name>
</gene>
<dbReference type="KEGG" id="nha:Nham_3089"/>
<reference evidence="1 2" key="1">
    <citation type="submission" date="2006-03" db="EMBL/GenBank/DDBJ databases">
        <title>Complete sequence of chromosome of Nitrobacter hamburgensis X14.</title>
        <authorList>
            <consortium name="US DOE Joint Genome Institute"/>
            <person name="Copeland A."/>
            <person name="Lucas S."/>
            <person name="Lapidus A."/>
            <person name="Barry K."/>
            <person name="Detter J.C."/>
            <person name="Glavina del Rio T."/>
            <person name="Hammon N."/>
            <person name="Israni S."/>
            <person name="Dalin E."/>
            <person name="Tice H."/>
            <person name="Pitluck S."/>
            <person name="Chain P."/>
            <person name="Malfatti S."/>
            <person name="Shin M."/>
            <person name="Vergez L."/>
            <person name="Schmutz J."/>
            <person name="Larimer F."/>
            <person name="Land M."/>
            <person name="Hauser L."/>
            <person name="Kyrpides N."/>
            <person name="Ivanova N."/>
            <person name="Ward B."/>
            <person name="Arp D."/>
            <person name="Klotz M."/>
            <person name="Stein L."/>
            <person name="O'Mullan G."/>
            <person name="Starkenburg S."/>
            <person name="Sayavedra L."/>
            <person name="Poret-Peterson A.T."/>
            <person name="Gentry M.E."/>
            <person name="Bruce D."/>
            <person name="Richardson P."/>
        </authorList>
    </citation>
    <scope>NUCLEOTIDE SEQUENCE [LARGE SCALE GENOMIC DNA]</scope>
    <source>
        <strain evidence="2">DSM 10229 / NCIMB 13809 / X14</strain>
    </source>
</reference>
<proteinExistence type="predicted"/>
<keyword evidence="2" id="KW-1185">Reference proteome</keyword>
<name>Q1QIX1_NITHX</name>
<sequence length="81" mass="8870">MSSNLVSTQIRKVLEFVKPPAATVNEYDTTEAALERIRGVITMTAREFSRVRDAGLPVSELKTQARTHVASLASRGRARGV</sequence>
<dbReference type="AlphaFoldDB" id="Q1QIX1"/>
<evidence type="ECO:0000313" key="2">
    <source>
        <dbReference type="Proteomes" id="UP000001953"/>
    </source>
</evidence>
<dbReference type="HOGENOM" id="CLU_2570327_0_0_5"/>
<evidence type="ECO:0000313" key="1">
    <source>
        <dbReference type="EMBL" id="ABE63826.1"/>
    </source>
</evidence>
<dbReference type="Proteomes" id="UP000001953">
    <property type="component" value="Chromosome"/>
</dbReference>
<protein>
    <submittedName>
        <fullName evidence="1">Uncharacterized protein</fullName>
    </submittedName>
</protein>
<dbReference type="EMBL" id="CP000319">
    <property type="protein sequence ID" value="ABE63826.1"/>
    <property type="molecule type" value="Genomic_DNA"/>
</dbReference>
<dbReference type="STRING" id="323097.Nham_3089"/>
<organism evidence="1 2">
    <name type="scientific">Nitrobacter hamburgensis (strain DSM 10229 / NCIMB 13809 / X14)</name>
    <dbReference type="NCBI Taxonomy" id="323097"/>
    <lineage>
        <taxon>Bacteria</taxon>
        <taxon>Pseudomonadati</taxon>
        <taxon>Pseudomonadota</taxon>
        <taxon>Alphaproteobacteria</taxon>
        <taxon>Hyphomicrobiales</taxon>
        <taxon>Nitrobacteraceae</taxon>
        <taxon>Nitrobacter</taxon>
    </lineage>
</organism>